<dbReference type="GO" id="GO:0046872">
    <property type="term" value="F:metal ion binding"/>
    <property type="evidence" value="ECO:0007669"/>
    <property type="project" value="UniProtKB-UniRule"/>
</dbReference>
<comment type="caution">
    <text evidence="9">The sequence shown here is derived from an EMBL/GenBank/DDBJ whole genome shotgun (WGS) entry which is preliminary data.</text>
</comment>
<dbReference type="AlphaFoldDB" id="A0A8J6XW62"/>
<evidence type="ECO:0000256" key="6">
    <source>
        <dbReference type="RuleBase" id="RU368091"/>
    </source>
</evidence>
<dbReference type="Pfam" id="PF08439">
    <property type="entry name" value="Peptidase_M3_N"/>
    <property type="match status" value="1"/>
</dbReference>
<sequence length="614" mass="69880">MTPENALKPDARDRAEIPEEYTWDLDQIYSDWEAWEAGLDGLQNLMDSYQKLKGTLSEGPQRILEASQASDELGQLAYRVYQYPGLMQSQDTRDNAVQARLEQVRLALAAFRQATAWYTPELLDIPEEMMQDWLDKTPELAPYRFGIEESYRMQRHVLDEDGERLLAFASTFGGTPAQTYSMMADADVDFPTVTLSDGSKSVASHANLSQGLHTLRDQVDREKLFKAHFSVYDGYPNTYASIYNGVLQKDWFTARSRRYESALDAKLDDDNIPATVVENLIDTARTGGSPLQRYHRLRRATLGLERYRYFDAYLPLVEIEWALPYDTVGRLIIDSVAIFGEEYQRTVQRSFDERWIDVYENEGKRSGAFSAGVYGVHPYMLLNYADTLNDAFTVAHEMGHTMHTVLSHESQPFATSSYSIFVAEVASMANESLFLDRLLAEETDPARRVTLLQHAIDDIAAGFYRQAMFADFELRAHRIVEENHPITAEVLQETYLEVLKSFFADALDDQDWYRNTWARIPHFYGSPYYVFQYATSKAAASLIHRRMTEGNAGECSATVEAYLELLRSGGNDHPISQLQKAGVDFTTTEPTEALVAEMDSLVDRLELELTRLSG</sequence>
<proteinExistence type="inferred from homology"/>
<dbReference type="EC" id="3.4.24.-" evidence="6"/>
<dbReference type="SUPFAM" id="SSF55486">
    <property type="entry name" value="Metalloproteases ('zincins'), catalytic domain"/>
    <property type="match status" value="1"/>
</dbReference>
<dbReference type="InterPro" id="IPR045090">
    <property type="entry name" value="Pept_M3A_M3B"/>
</dbReference>
<evidence type="ECO:0000313" key="9">
    <source>
        <dbReference type="EMBL" id="MBD3869877.1"/>
    </source>
</evidence>
<feature type="domain" description="Peptidase M3A/M3B catalytic" evidence="7">
    <location>
        <begin position="217"/>
        <end position="592"/>
    </location>
</feature>
<evidence type="ECO:0000256" key="1">
    <source>
        <dbReference type="ARBA" id="ARBA00022670"/>
    </source>
</evidence>
<dbReference type="Proteomes" id="UP000598633">
    <property type="component" value="Unassembled WGS sequence"/>
</dbReference>
<organism evidence="9 10">
    <name type="scientific">Candidatus Sulfomarinibacter kjeldsenii</name>
    <dbReference type="NCBI Taxonomy" id="2885994"/>
    <lineage>
        <taxon>Bacteria</taxon>
        <taxon>Pseudomonadati</taxon>
        <taxon>Acidobacteriota</taxon>
        <taxon>Thermoanaerobaculia</taxon>
        <taxon>Thermoanaerobaculales</taxon>
        <taxon>Candidatus Sulfomarinibacteraceae</taxon>
        <taxon>Candidatus Sulfomarinibacter</taxon>
    </lineage>
</organism>
<comment type="cofactor">
    <cofactor evidence="6">
        <name>Zn(2+)</name>
        <dbReference type="ChEBI" id="CHEBI:29105"/>
    </cofactor>
    <text evidence="6">Binds 1 zinc ion.</text>
</comment>
<evidence type="ECO:0000313" key="10">
    <source>
        <dbReference type="Proteomes" id="UP000598633"/>
    </source>
</evidence>
<feature type="domain" description="Oligopeptidase F N-terminal" evidence="8">
    <location>
        <begin position="121"/>
        <end position="190"/>
    </location>
</feature>
<dbReference type="PANTHER" id="PTHR11804:SF84">
    <property type="entry name" value="SACCHAROLYSIN"/>
    <property type="match status" value="1"/>
</dbReference>
<evidence type="ECO:0000259" key="7">
    <source>
        <dbReference type="Pfam" id="PF01432"/>
    </source>
</evidence>
<evidence type="ECO:0000256" key="3">
    <source>
        <dbReference type="ARBA" id="ARBA00022801"/>
    </source>
</evidence>
<dbReference type="Gene3D" id="1.20.140.70">
    <property type="entry name" value="Oligopeptidase f, N-terminal domain"/>
    <property type="match status" value="1"/>
</dbReference>
<evidence type="ECO:0000259" key="8">
    <source>
        <dbReference type="Pfam" id="PF08439"/>
    </source>
</evidence>
<dbReference type="InterPro" id="IPR042088">
    <property type="entry name" value="OligoPept_F_C"/>
</dbReference>
<dbReference type="PANTHER" id="PTHR11804">
    <property type="entry name" value="PROTEASE M3 THIMET OLIGOPEPTIDASE-RELATED"/>
    <property type="match status" value="1"/>
</dbReference>
<protein>
    <recommendedName>
        <fullName evidence="6">Oligopeptidase F</fullName>
        <ecNumber evidence="6">3.4.24.-</ecNumber>
    </recommendedName>
</protein>
<dbReference type="Gene3D" id="1.10.1370.20">
    <property type="entry name" value="Oligoendopeptidase f, C-terminal domain"/>
    <property type="match status" value="1"/>
</dbReference>
<dbReference type="InterPro" id="IPR004438">
    <property type="entry name" value="Peptidase_M3B"/>
</dbReference>
<keyword evidence="2 6" id="KW-0479">Metal-binding</keyword>
<dbReference type="Pfam" id="PF01432">
    <property type="entry name" value="Peptidase_M3"/>
    <property type="match status" value="1"/>
</dbReference>
<keyword evidence="4 6" id="KW-0862">Zinc</keyword>
<dbReference type="GO" id="GO:0006518">
    <property type="term" value="P:peptide metabolic process"/>
    <property type="evidence" value="ECO:0007669"/>
    <property type="project" value="TreeGrafter"/>
</dbReference>
<keyword evidence="1 6" id="KW-0645">Protease</keyword>
<comment type="similarity">
    <text evidence="6">Belongs to the peptidase M3B family.</text>
</comment>
<gene>
    <name evidence="9" type="primary">pepF</name>
    <name evidence="9" type="ORF">IFJ97_00790</name>
</gene>
<name>A0A8J6XW62_9BACT</name>
<dbReference type="GO" id="GO:0004222">
    <property type="term" value="F:metalloendopeptidase activity"/>
    <property type="evidence" value="ECO:0007669"/>
    <property type="project" value="UniProtKB-UniRule"/>
</dbReference>
<reference evidence="9 10" key="1">
    <citation type="submission" date="2020-08" db="EMBL/GenBank/DDBJ databases">
        <title>Acidobacteriota in marine sediments use diverse sulfur dissimilation pathways.</title>
        <authorList>
            <person name="Wasmund K."/>
        </authorList>
    </citation>
    <scope>NUCLEOTIDE SEQUENCE [LARGE SCALE GENOMIC DNA]</scope>
    <source>
        <strain evidence="9">MAG AM3-A</strain>
    </source>
</reference>
<dbReference type="EMBL" id="JACXWA010000011">
    <property type="protein sequence ID" value="MBD3869877.1"/>
    <property type="molecule type" value="Genomic_DNA"/>
</dbReference>
<dbReference type="CDD" id="cd09608">
    <property type="entry name" value="M3B_PepF"/>
    <property type="match status" value="1"/>
</dbReference>
<accession>A0A8J6XW62</accession>
<dbReference type="GO" id="GO:0006508">
    <property type="term" value="P:proteolysis"/>
    <property type="evidence" value="ECO:0007669"/>
    <property type="project" value="UniProtKB-KW"/>
</dbReference>
<keyword evidence="3 6" id="KW-0378">Hydrolase</keyword>
<dbReference type="InterPro" id="IPR001567">
    <property type="entry name" value="Pept_M3A_M3B_dom"/>
</dbReference>
<evidence type="ECO:0000256" key="5">
    <source>
        <dbReference type="ARBA" id="ARBA00023049"/>
    </source>
</evidence>
<dbReference type="InterPro" id="IPR013647">
    <property type="entry name" value="OligopepF_N_dom"/>
</dbReference>
<evidence type="ECO:0000256" key="4">
    <source>
        <dbReference type="ARBA" id="ARBA00022833"/>
    </source>
</evidence>
<comment type="function">
    <text evidence="6">Has oligopeptidase activity and degrades a variety of small bioactive peptides.</text>
</comment>
<dbReference type="NCBIfam" id="TIGR00181">
    <property type="entry name" value="pepF"/>
    <property type="match status" value="1"/>
</dbReference>
<keyword evidence="5 6" id="KW-0482">Metalloprotease</keyword>
<evidence type="ECO:0000256" key="2">
    <source>
        <dbReference type="ARBA" id="ARBA00022723"/>
    </source>
</evidence>